<sequence length="423" mass="46528">MTNGQTFKIKGKVTNQYASAITAGTLSLDTGGWTVVSSTGTSLTGLAAGASQNFEFQVTAGTGTNYAKRAIAANASFTVGGSSKTGSESTFVVLAEQVHGTIEPVSQAVFAGDTFDMLGDLRNYSVAARTGTYSLVAPSGWYVTSDGDGTYSLSGYTGGVHTNRKATRTFHVTVPDGTPAGSYTVTLRYSTDGGHRRVVDDGQGRELSRQRQLRASCGRPSEAGRLADQRQHGREPVDRREGRDPIRQARRHGLRNEYSPGMVHARSEQELCRGGVGEGDRREDPDLRRRGGRLVRLSGDQRLRRRDGLLLAEGQLQIQAQAERGPYEHPDSDLGRRDDDGLRRQRRLQARSRRQHAAEQLGRDGRERGRDRRPMGQIRLSDADDRRRDGGRRRQVAADRRDGLQQRHRAGVDRRQPGRQLHA</sequence>
<dbReference type="Pfam" id="PF10633">
    <property type="entry name" value="NPCBM_assoc"/>
    <property type="match status" value="2"/>
</dbReference>
<reference evidence="3" key="1">
    <citation type="submission" date="2022-10" db="EMBL/GenBank/DDBJ databases">
        <title>Comparative genomic analysis of Cohnella hashimotonis sp. nov., isolated from the International Space Station.</title>
        <authorList>
            <person name="Simpson A."/>
            <person name="Venkateswaran K."/>
        </authorList>
    </citation>
    <scope>NUCLEOTIDE SEQUENCE</scope>
    <source>
        <strain evidence="3">DSM 28161</strain>
    </source>
</reference>
<dbReference type="AlphaFoldDB" id="A0A9X4KRT1"/>
<feature type="compositionally biased region" description="Basic and acidic residues" evidence="1">
    <location>
        <begin position="225"/>
        <end position="247"/>
    </location>
</feature>
<dbReference type="InterPro" id="IPR018905">
    <property type="entry name" value="A-galactase_NEW3"/>
</dbReference>
<keyword evidence="4" id="KW-1185">Reference proteome</keyword>
<feature type="compositionally biased region" description="Basic and acidic residues" evidence="1">
    <location>
        <begin position="278"/>
        <end position="287"/>
    </location>
</feature>
<comment type="caution">
    <text evidence="3">The sequence shown here is derived from an EMBL/GenBank/DDBJ whole genome shotgun (WGS) entry which is preliminary data.</text>
</comment>
<gene>
    <name evidence="3" type="ORF">OMP40_11860</name>
</gene>
<feature type="domain" description="Alpha-galactosidase NEW3" evidence="2">
    <location>
        <begin position="1"/>
        <end position="77"/>
    </location>
</feature>
<evidence type="ECO:0000313" key="3">
    <source>
        <dbReference type="EMBL" id="MDG0809961.1"/>
    </source>
</evidence>
<evidence type="ECO:0000313" key="4">
    <source>
        <dbReference type="Proteomes" id="UP001153404"/>
    </source>
</evidence>
<feature type="compositionally biased region" description="Basic and acidic residues" evidence="1">
    <location>
        <begin position="361"/>
        <end position="374"/>
    </location>
</feature>
<feature type="region of interest" description="Disordered" evidence="1">
    <location>
        <begin position="320"/>
        <end position="423"/>
    </location>
</feature>
<dbReference type="EMBL" id="JAPDIA010000003">
    <property type="protein sequence ID" value="MDG0809961.1"/>
    <property type="molecule type" value="Genomic_DNA"/>
</dbReference>
<feature type="domain" description="Alpha-galactosidase NEW3" evidence="2">
    <location>
        <begin position="126"/>
        <end position="189"/>
    </location>
</feature>
<feature type="compositionally biased region" description="Basic and acidic residues" evidence="1">
    <location>
        <begin position="325"/>
        <end position="343"/>
    </location>
</feature>
<feature type="compositionally biased region" description="Basic residues" evidence="1">
    <location>
        <begin position="344"/>
        <end position="355"/>
    </location>
</feature>
<protein>
    <submittedName>
        <fullName evidence="3">NEW3 domain-containing protein</fullName>
    </submittedName>
</protein>
<evidence type="ECO:0000256" key="1">
    <source>
        <dbReference type="SAM" id="MobiDB-lite"/>
    </source>
</evidence>
<name>A0A9X4KRT1_9BACL</name>
<organism evidence="3 4">
    <name type="scientific">Cohnella rhizosphaerae</name>
    <dbReference type="NCBI Taxonomy" id="1457232"/>
    <lineage>
        <taxon>Bacteria</taxon>
        <taxon>Bacillati</taxon>
        <taxon>Bacillota</taxon>
        <taxon>Bacilli</taxon>
        <taxon>Bacillales</taxon>
        <taxon>Paenibacillaceae</taxon>
        <taxon>Cohnella</taxon>
    </lineage>
</organism>
<feature type="compositionally biased region" description="Basic and acidic residues" evidence="1">
    <location>
        <begin position="396"/>
        <end position="416"/>
    </location>
</feature>
<accession>A0A9X4KRT1</accession>
<proteinExistence type="predicted"/>
<feature type="region of interest" description="Disordered" evidence="1">
    <location>
        <begin position="193"/>
        <end position="287"/>
    </location>
</feature>
<feature type="compositionally biased region" description="Basic and acidic residues" evidence="1">
    <location>
        <begin position="193"/>
        <end position="209"/>
    </location>
</feature>
<dbReference type="Proteomes" id="UP001153404">
    <property type="component" value="Unassembled WGS sequence"/>
</dbReference>
<evidence type="ECO:0000259" key="2">
    <source>
        <dbReference type="Pfam" id="PF10633"/>
    </source>
</evidence>